<evidence type="ECO:0008006" key="3">
    <source>
        <dbReference type="Google" id="ProtNLM"/>
    </source>
</evidence>
<gene>
    <name evidence="1" type="ORF">PCOR1329_LOCUS80374</name>
</gene>
<name>A0ABN9XW13_9DINO</name>
<accession>A0ABN9XW13</accession>
<organism evidence="1 2">
    <name type="scientific">Prorocentrum cordatum</name>
    <dbReference type="NCBI Taxonomy" id="2364126"/>
    <lineage>
        <taxon>Eukaryota</taxon>
        <taxon>Sar</taxon>
        <taxon>Alveolata</taxon>
        <taxon>Dinophyceae</taxon>
        <taxon>Prorocentrales</taxon>
        <taxon>Prorocentraceae</taxon>
        <taxon>Prorocentrum</taxon>
    </lineage>
</organism>
<dbReference type="EMBL" id="CAUYUJ010021383">
    <property type="protein sequence ID" value="CAK0904301.1"/>
    <property type="molecule type" value="Genomic_DNA"/>
</dbReference>
<evidence type="ECO:0000313" key="1">
    <source>
        <dbReference type="EMBL" id="CAK0904301.1"/>
    </source>
</evidence>
<reference evidence="1" key="1">
    <citation type="submission" date="2023-10" db="EMBL/GenBank/DDBJ databases">
        <authorList>
            <person name="Chen Y."/>
            <person name="Shah S."/>
            <person name="Dougan E. K."/>
            <person name="Thang M."/>
            <person name="Chan C."/>
        </authorList>
    </citation>
    <scope>NUCLEOTIDE SEQUENCE [LARGE SCALE GENOMIC DNA]</scope>
</reference>
<proteinExistence type="predicted"/>
<keyword evidence="2" id="KW-1185">Reference proteome</keyword>
<protein>
    <recommendedName>
        <fullName evidence="3">Secreted protein</fullName>
    </recommendedName>
</protein>
<sequence>MSPQLVLIVAAIGRFPCEPALCNRMRCGPCHAGTTLPWKQGHGVAVQDVVNQKLIMAALMTWRATGAADCPTVNLDATSTIPSDGNTCTASSAAMCTGSSCQALKTLQVRAC</sequence>
<comment type="caution">
    <text evidence="1">The sequence shown here is derived from an EMBL/GenBank/DDBJ whole genome shotgun (WGS) entry which is preliminary data.</text>
</comment>
<dbReference type="Proteomes" id="UP001189429">
    <property type="component" value="Unassembled WGS sequence"/>
</dbReference>
<evidence type="ECO:0000313" key="2">
    <source>
        <dbReference type="Proteomes" id="UP001189429"/>
    </source>
</evidence>